<dbReference type="KEGG" id="dpx:DAPPUDRAFT_113719"/>
<dbReference type="HOGENOM" id="CLU_1724146_0_0_1"/>
<name>E9HFV7_DAPPU</name>
<dbReference type="AlphaFoldDB" id="E9HFV7"/>
<accession>E9HFV7</accession>
<evidence type="ECO:0000313" key="2">
    <source>
        <dbReference type="Proteomes" id="UP000000305"/>
    </source>
</evidence>
<evidence type="ECO:0000313" key="1">
    <source>
        <dbReference type="EMBL" id="EFX69401.1"/>
    </source>
</evidence>
<dbReference type="InParanoid" id="E9HFV7"/>
<sequence length="152" mass="17239">MTLQSIDNKGKGKSTIGTVKDILEEAYRDAGLDFLPTNEDLLKHMETRTEIMSNFSQESEQLDVDIDYYKMSNKKLWDVIVSLKVLTKARVLTKQSLKQALNDVECVKSILTAAVNNNMSWHTLNREVISSQMRAQLEDKNHAGNEKSPNHA</sequence>
<gene>
    <name evidence="1" type="ORF">DAPPUDRAFT_113719</name>
</gene>
<dbReference type="Proteomes" id="UP000000305">
    <property type="component" value="Unassembled WGS sequence"/>
</dbReference>
<proteinExistence type="predicted"/>
<keyword evidence="2" id="KW-1185">Reference proteome</keyword>
<reference evidence="1 2" key="1">
    <citation type="journal article" date="2011" name="Science">
        <title>The ecoresponsive genome of Daphnia pulex.</title>
        <authorList>
            <person name="Colbourne J.K."/>
            <person name="Pfrender M.E."/>
            <person name="Gilbert D."/>
            <person name="Thomas W.K."/>
            <person name="Tucker A."/>
            <person name="Oakley T.H."/>
            <person name="Tokishita S."/>
            <person name="Aerts A."/>
            <person name="Arnold G.J."/>
            <person name="Basu M.K."/>
            <person name="Bauer D.J."/>
            <person name="Caceres C.E."/>
            <person name="Carmel L."/>
            <person name="Casola C."/>
            <person name="Choi J.H."/>
            <person name="Detter J.C."/>
            <person name="Dong Q."/>
            <person name="Dusheyko S."/>
            <person name="Eads B.D."/>
            <person name="Frohlich T."/>
            <person name="Geiler-Samerotte K.A."/>
            <person name="Gerlach D."/>
            <person name="Hatcher P."/>
            <person name="Jogdeo S."/>
            <person name="Krijgsveld J."/>
            <person name="Kriventseva E.V."/>
            <person name="Kultz D."/>
            <person name="Laforsch C."/>
            <person name="Lindquist E."/>
            <person name="Lopez J."/>
            <person name="Manak J.R."/>
            <person name="Muller J."/>
            <person name="Pangilinan J."/>
            <person name="Patwardhan R.P."/>
            <person name="Pitluck S."/>
            <person name="Pritham E.J."/>
            <person name="Rechtsteiner A."/>
            <person name="Rho M."/>
            <person name="Rogozin I.B."/>
            <person name="Sakarya O."/>
            <person name="Salamov A."/>
            <person name="Schaack S."/>
            <person name="Shapiro H."/>
            <person name="Shiga Y."/>
            <person name="Skalitzky C."/>
            <person name="Smith Z."/>
            <person name="Souvorov A."/>
            <person name="Sung W."/>
            <person name="Tang Z."/>
            <person name="Tsuchiya D."/>
            <person name="Tu H."/>
            <person name="Vos H."/>
            <person name="Wang M."/>
            <person name="Wolf Y.I."/>
            <person name="Yamagata H."/>
            <person name="Yamada T."/>
            <person name="Ye Y."/>
            <person name="Shaw J.R."/>
            <person name="Andrews J."/>
            <person name="Crease T.J."/>
            <person name="Tang H."/>
            <person name="Lucas S.M."/>
            <person name="Robertson H.M."/>
            <person name="Bork P."/>
            <person name="Koonin E.V."/>
            <person name="Zdobnov E.M."/>
            <person name="Grigoriev I.V."/>
            <person name="Lynch M."/>
            <person name="Boore J.L."/>
        </authorList>
    </citation>
    <scope>NUCLEOTIDE SEQUENCE [LARGE SCALE GENOMIC DNA]</scope>
</reference>
<dbReference type="EMBL" id="GL732637">
    <property type="protein sequence ID" value="EFX69401.1"/>
    <property type="molecule type" value="Genomic_DNA"/>
</dbReference>
<organism evidence="1 2">
    <name type="scientific">Daphnia pulex</name>
    <name type="common">Water flea</name>
    <dbReference type="NCBI Taxonomy" id="6669"/>
    <lineage>
        <taxon>Eukaryota</taxon>
        <taxon>Metazoa</taxon>
        <taxon>Ecdysozoa</taxon>
        <taxon>Arthropoda</taxon>
        <taxon>Crustacea</taxon>
        <taxon>Branchiopoda</taxon>
        <taxon>Diplostraca</taxon>
        <taxon>Cladocera</taxon>
        <taxon>Anomopoda</taxon>
        <taxon>Daphniidae</taxon>
        <taxon>Daphnia</taxon>
    </lineage>
</organism>
<protein>
    <submittedName>
        <fullName evidence="1">Uncharacterized protein</fullName>
    </submittedName>
</protein>